<feature type="region of interest" description="Disordered" evidence="1">
    <location>
        <begin position="570"/>
        <end position="614"/>
    </location>
</feature>
<feature type="region of interest" description="Disordered" evidence="1">
    <location>
        <begin position="229"/>
        <end position="272"/>
    </location>
</feature>
<organism evidence="3 4">
    <name type="scientific">Brassica napus</name>
    <name type="common">Rape</name>
    <dbReference type="NCBI Taxonomy" id="3708"/>
    <lineage>
        <taxon>Eukaryota</taxon>
        <taxon>Viridiplantae</taxon>
        <taxon>Streptophyta</taxon>
        <taxon>Embryophyta</taxon>
        <taxon>Tracheophyta</taxon>
        <taxon>Spermatophyta</taxon>
        <taxon>Magnoliopsida</taxon>
        <taxon>eudicotyledons</taxon>
        <taxon>Gunneridae</taxon>
        <taxon>Pentapetalae</taxon>
        <taxon>rosids</taxon>
        <taxon>malvids</taxon>
        <taxon>Brassicales</taxon>
        <taxon>Brassicaceae</taxon>
        <taxon>Brassiceae</taxon>
        <taxon>Brassica</taxon>
    </lineage>
</organism>
<dbReference type="Proteomes" id="UP000824890">
    <property type="component" value="Unassembled WGS sequence"/>
</dbReference>
<feature type="compositionally biased region" description="Basic and acidic residues" evidence="1">
    <location>
        <begin position="460"/>
        <end position="481"/>
    </location>
</feature>
<feature type="non-terminal residue" evidence="3">
    <location>
        <position position="1"/>
    </location>
</feature>
<feature type="compositionally biased region" description="Basic and acidic residues" evidence="1">
    <location>
        <begin position="251"/>
        <end position="272"/>
    </location>
</feature>
<proteinExistence type="predicted"/>
<reference evidence="3 4" key="1">
    <citation type="submission" date="2021-05" db="EMBL/GenBank/DDBJ databases">
        <title>Genome Assembly of Synthetic Allotetraploid Brassica napus Reveals Homoeologous Exchanges between Subgenomes.</title>
        <authorList>
            <person name="Davis J.T."/>
        </authorList>
    </citation>
    <scope>NUCLEOTIDE SEQUENCE [LARGE SCALE GENOMIC DNA]</scope>
    <source>
        <strain evidence="4">cv. Da-Ae</strain>
        <tissue evidence="3">Seedling</tissue>
    </source>
</reference>
<dbReference type="InterPro" id="IPR025836">
    <property type="entry name" value="Zn_knuckle_CX2CX4HX4C"/>
</dbReference>
<evidence type="ECO:0000256" key="1">
    <source>
        <dbReference type="SAM" id="MobiDB-lite"/>
    </source>
</evidence>
<dbReference type="EMBL" id="JAGKQM010000001">
    <property type="protein sequence ID" value="KAH0942878.1"/>
    <property type="molecule type" value="Genomic_DNA"/>
</dbReference>
<feature type="domain" description="Zinc knuckle CX2CX4HX4C" evidence="2">
    <location>
        <begin position="155"/>
        <end position="198"/>
    </location>
</feature>
<evidence type="ECO:0000259" key="2">
    <source>
        <dbReference type="Pfam" id="PF14392"/>
    </source>
</evidence>
<evidence type="ECO:0000313" key="4">
    <source>
        <dbReference type="Proteomes" id="UP000824890"/>
    </source>
</evidence>
<feature type="non-terminal residue" evidence="3">
    <location>
        <position position="614"/>
    </location>
</feature>
<feature type="compositionally biased region" description="Acidic residues" evidence="1">
    <location>
        <begin position="513"/>
        <end position="526"/>
    </location>
</feature>
<feature type="region of interest" description="Disordered" evidence="1">
    <location>
        <begin position="434"/>
        <end position="555"/>
    </location>
</feature>
<evidence type="ECO:0000313" key="3">
    <source>
        <dbReference type="EMBL" id="KAH0942878.1"/>
    </source>
</evidence>
<feature type="compositionally biased region" description="Basic and acidic residues" evidence="1">
    <location>
        <begin position="573"/>
        <end position="582"/>
    </location>
</feature>
<feature type="compositionally biased region" description="Acidic residues" evidence="1">
    <location>
        <begin position="532"/>
        <end position="544"/>
    </location>
</feature>
<name>A0ABQ8EQ65_BRANA</name>
<dbReference type="Pfam" id="PF14392">
    <property type="entry name" value="zf-CCHC_4"/>
    <property type="match status" value="1"/>
</dbReference>
<sequence>DVFDVGVISFRKFDGSCKTRSHETGETVQLGNSRIDMFKPEMLFARQESPEFMDFKRTNAYEPPRVRVLATLLAIWICEAIPKKRKRRGRLPYTPLSLTASCSAYSDVTLSQIVFHLFGAVRVLGKVSLRLTALGVYDKADVDGSRVHVFINRDNPLKFECKVGFNNGDVVKVTIKYEDLHHHCFTCKRISHEEGTCPELNEEQRECNRVLRIEQKELEERATWEAFSLPQRQSLQDPGKKSYNRDTGVMEPRKDIHRSSSSRREWSNDKDYSRDLHGKIQERRYYHSKNVWNRLDNPNTSEFPQNQERYHPYQHSSHVGYKERTRDTASSSEWRIKDPNKKRQEHKAGILGTNQNKEMAREDHLQTHSEPSLITIDARLIVPTTRVATLAPLPPKIWNGDQLSKTEKERRRSKICSFEREGYPGLLILKRVIPPTQAREDSSELQRGSKNHEGSLGQKPPKELGGERTDLIKEKSMEKETNMASPTASEVDKEENELNKSIDEYADLSMDADMVEDDDLLDENFETVENFESPDNENTEEAEKEDGSSLPEYPEEQRVIKAELMYGKTHKAGIKDRKEKNEASYAMSLGKKRGSRSPDLRGAAASRKLANRGR</sequence>
<comment type="caution">
    <text evidence="3">The sequence shown here is derived from an EMBL/GenBank/DDBJ whole genome shotgun (WGS) entry which is preliminary data.</text>
</comment>
<gene>
    <name evidence="3" type="ORF">HID58_002515</name>
</gene>
<feature type="region of interest" description="Disordered" evidence="1">
    <location>
        <begin position="313"/>
        <end position="333"/>
    </location>
</feature>
<protein>
    <recommendedName>
        <fullName evidence="2">Zinc knuckle CX2CX4HX4C domain-containing protein</fullName>
    </recommendedName>
</protein>
<accession>A0ABQ8EQ65</accession>
<keyword evidence="4" id="KW-1185">Reference proteome</keyword>